<sequence length="30" mass="3355">MDCHNGCISLIKKGTDVNSKTHVILRDTVR</sequence>
<reference evidence="1" key="1">
    <citation type="journal article" date="2021" name="Proc. Natl. Acad. Sci. U.S.A.">
        <title>A Catalog of Tens of Thousands of Viruses from Human Metagenomes Reveals Hidden Associations with Chronic Diseases.</title>
        <authorList>
            <person name="Tisza M.J."/>
            <person name="Buck C.B."/>
        </authorList>
    </citation>
    <scope>NUCLEOTIDE SEQUENCE</scope>
    <source>
        <strain evidence="1">CtLjW1</strain>
    </source>
</reference>
<evidence type="ECO:0000313" key="1">
    <source>
        <dbReference type="EMBL" id="DAE08767.1"/>
    </source>
</evidence>
<accession>A0A8S5PNM2</accession>
<protein>
    <submittedName>
        <fullName evidence="1">Uncharacterized protein</fullName>
    </submittedName>
</protein>
<proteinExistence type="predicted"/>
<organism evidence="1">
    <name type="scientific">Myoviridae sp. ctLjW1</name>
    <dbReference type="NCBI Taxonomy" id="2825084"/>
    <lineage>
        <taxon>Viruses</taxon>
        <taxon>Duplodnaviria</taxon>
        <taxon>Heunggongvirae</taxon>
        <taxon>Uroviricota</taxon>
        <taxon>Caudoviricetes</taxon>
    </lineage>
</organism>
<name>A0A8S5PNM2_9CAUD</name>
<dbReference type="EMBL" id="BK015474">
    <property type="protein sequence ID" value="DAE08767.1"/>
    <property type="molecule type" value="Genomic_DNA"/>
</dbReference>